<dbReference type="GeneID" id="111136700"/>
<evidence type="ECO:0000313" key="5">
    <source>
        <dbReference type="RefSeq" id="XP_022343475.1"/>
    </source>
</evidence>
<dbReference type="GO" id="GO:0016491">
    <property type="term" value="F:oxidoreductase activity"/>
    <property type="evidence" value="ECO:0007669"/>
    <property type="project" value="UniProtKB-KW"/>
</dbReference>
<feature type="region of interest" description="Disordered" evidence="2">
    <location>
        <begin position="257"/>
        <end position="281"/>
    </location>
</feature>
<dbReference type="InterPro" id="IPR036291">
    <property type="entry name" value="NAD(P)-bd_dom_sf"/>
</dbReference>
<dbReference type="InterPro" id="IPR051935">
    <property type="entry name" value="HSDL2"/>
</dbReference>
<evidence type="ECO:0000313" key="4">
    <source>
        <dbReference type="RefSeq" id="XP_022343474.1"/>
    </source>
</evidence>
<name>A0A8B8EU26_CRAVI</name>
<dbReference type="InterPro" id="IPR020904">
    <property type="entry name" value="Sc_DH/Rdtase_CS"/>
</dbReference>
<sequence length="281" mass="30807">MKSALVIGASRGIGRQVAITLSRNGYSVGVAAKTEVSQESLPGSIHDVVSEITKEGGIAIPVKCNARKSTDIEHAVTECIEKFGKLDLAVYNAGAILWKPVIDTPLSRFDLLHEVNVRGAYVMVQQVLPHFLERKSGRIVLVAPPIYKRFFKGKTPYSISKIGMTVLTHGLANELQGTGVSISSLWPATAIKAFVTDKLNTPPSVMRVPDVFADAVLGIAEEKTDRLNGLALIDEDYLRTTGISDFSKYRCDPEVEPPRMMPRKFPDLSVEEENEKVFPKL</sequence>
<dbReference type="SUPFAM" id="SSF51735">
    <property type="entry name" value="NAD(P)-binding Rossmann-fold domains"/>
    <property type="match status" value="1"/>
</dbReference>
<dbReference type="KEGG" id="cvn:111136700"/>
<dbReference type="Gene3D" id="3.40.50.720">
    <property type="entry name" value="NAD(P)-binding Rossmann-like Domain"/>
    <property type="match status" value="1"/>
</dbReference>
<keyword evidence="1" id="KW-0560">Oxidoreductase</keyword>
<dbReference type="OrthoDB" id="5327538at2759"/>
<evidence type="ECO:0000313" key="3">
    <source>
        <dbReference type="Proteomes" id="UP000694844"/>
    </source>
</evidence>
<dbReference type="RefSeq" id="XP_022343475.1">
    <property type="nucleotide sequence ID" value="XM_022487767.1"/>
</dbReference>
<dbReference type="AlphaFoldDB" id="A0A8B8EU26"/>
<gene>
    <name evidence="4 5" type="primary">LOC111136700</name>
</gene>
<organism evidence="3 5">
    <name type="scientific">Crassostrea virginica</name>
    <name type="common">Eastern oyster</name>
    <dbReference type="NCBI Taxonomy" id="6565"/>
    <lineage>
        <taxon>Eukaryota</taxon>
        <taxon>Metazoa</taxon>
        <taxon>Spiralia</taxon>
        <taxon>Lophotrochozoa</taxon>
        <taxon>Mollusca</taxon>
        <taxon>Bivalvia</taxon>
        <taxon>Autobranchia</taxon>
        <taxon>Pteriomorphia</taxon>
        <taxon>Ostreida</taxon>
        <taxon>Ostreoidea</taxon>
        <taxon>Ostreidae</taxon>
        <taxon>Crassostrea</taxon>
    </lineage>
</organism>
<dbReference type="Proteomes" id="UP000694844">
    <property type="component" value="Chromosome 5"/>
</dbReference>
<evidence type="ECO:0000256" key="1">
    <source>
        <dbReference type="ARBA" id="ARBA00023002"/>
    </source>
</evidence>
<keyword evidence="3" id="KW-1185">Reference proteome</keyword>
<dbReference type="InterPro" id="IPR002347">
    <property type="entry name" value="SDR_fam"/>
</dbReference>
<dbReference type="PROSITE" id="PS00061">
    <property type="entry name" value="ADH_SHORT"/>
    <property type="match status" value="1"/>
</dbReference>
<protein>
    <submittedName>
        <fullName evidence="4 5">Hydroxysteroid dehydrogenase-like protein 2</fullName>
    </submittedName>
</protein>
<dbReference type="RefSeq" id="XP_022343474.1">
    <property type="nucleotide sequence ID" value="XM_022487766.1"/>
</dbReference>
<reference evidence="4 5" key="1">
    <citation type="submission" date="2025-04" db="UniProtKB">
        <authorList>
            <consortium name="RefSeq"/>
        </authorList>
    </citation>
    <scope>IDENTIFICATION</scope>
    <source>
        <tissue evidence="4 5">Whole sample</tissue>
    </source>
</reference>
<dbReference type="PANTHER" id="PTHR42808">
    <property type="entry name" value="HYDROXYSTEROID DEHYDROGENASE-LIKE PROTEIN 2"/>
    <property type="match status" value="1"/>
</dbReference>
<proteinExistence type="predicted"/>
<evidence type="ECO:0000256" key="2">
    <source>
        <dbReference type="SAM" id="MobiDB-lite"/>
    </source>
</evidence>
<accession>A0A8B8EU26</accession>
<dbReference type="Pfam" id="PF00106">
    <property type="entry name" value="adh_short"/>
    <property type="match status" value="1"/>
</dbReference>
<dbReference type="PRINTS" id="PR00081">
    <property type="entry name" value="GDHRDH"/>
</dbReference>
<dbReference type="PANTHER" id="PTHR42808:SF4">
    <property type="entry name" value="SHORT CHAIN DEHYDROGENASE"/>
    <property type="match status" value="1"/>
</dbReference>